<accession>A0A371EAE8</accession>
<gene>
    <name evidence="1" type="ORF">CR513_58608</name>
</gene>
<keyword evidence="2" id="KW-1185">Reference proteome</keyword>
<comment type="caution">
    <text evidence="1">The sequence shown here is derived from an EMBL/GenBank/DDBJ whole genome shotgun (WGS) entry which is preliminary data.</text>
</comment>
<sequence>MLYLFERGMIECKPSGFSIEQHHNLLNDIGSTSSSTLGCDYSSSSVLKVITGTRIFDEVEVYTSVKKPRSRLLWHIPLAKQSIKQ</sequence>
<dbReference type="Proteomes" id="UP000257109">
    <property type="component" value="Unassembled WGS sequence"/>
</dbReference>
<proteinExistence type="predicted"/>
<dbReference type="AlphaFoldDB" id="A0A371EAE8"/>
<feature type="non-terminal residue" evidence="1">
    <location>
        <position position="1"/>
    </location>
</feature>
<evidence type="ECO:0000313" key="2">
    <source>
        <dbReference type="Proteomes" id="UP000257109"/>
    </source>
</evidence>
<name>A0A371EAE8_MUCPR</name>
<evidence type="ECO:0000313" key="1">
    <source>
        <dbReference type="EMBL" id="RDX63008.1"/>
    </source>
</evidence>
<dbReference type="EMBL" id="QJKJ01015138">
    <property type="protein sequence ID" value="RDX63008.1"/>
    <property type="molecule type" value="Genomic_DNA"/>
</dbReference>
<protein>
    <submittedName>
        <fullName evidence="1">Uncharacterized protein</fullName>
    </submittedName>
</protein>
<reference evidence="1" key="1">
    <citation type="submission" date="2018-05" db="EMBL/GenBank/DDBJ databases">
        <title>Draft genome of Mucuna pruriens seed.</title>
        <authorList>
            <person name="Nnadi N.E."/>
            <person name="Vos R."/>
            <person name="Hasami M.H."/>
            <person name="Devisetty U.K."/>
            <person name="Aguiy J.C."/>
        </authorList>
    </citation>
    <scope>NUCLEOTIDE SEQUENCE [LARGE SCALE GENOMIC DNA]</scope>
    <source>
        <strain evidence="1">JCA_2017</strain>
    </source>
</reference>
<organism evidence="1 2">
    <name type="scientific">Mucuna pruriens</name>
    <name type="common">Velvet bean</name>
    <name type="synonym">Dolichos pruriens</name>
    <dbReference type="NCBI Taxonomy" id="157652"/>
    <lineage>
        <taxon>Eukaryota</taxon>
        <taxon>Viridiplantae</taxon>
        <taxon>Streptophyta</taxon>
        <taxon>Embryophyta</taxon>
        <taxon>Tracheophyta</taxon>
        <taxon>Spermatophyta</taxon>
        <taxon>Magnoliopsida</taxon>
        <taxon>eudicotyledons</taxon>
        <taxon>Gunneridae</taxon>
        <taxon>Pentapetalae</taxon>
        <taxon>rosids</taxon>
        <taxon>fabids</taxon>
        <taxon>Fabales</taxon>
        <taxon>Fabaceae</taxon>
        <taxon>Papilionoideae</taxon>
        <taxon>50 kb inversion clade</taxon>
        <taxon>NPAAA clade</taxon>
        <taxon>indigoferoid/millettioid clade</taxon>
        <taxon>Phaseoleae</taxon>
        <taxon>Mucuna</taxon>
    </lineage>
</organism>